<evidence type="ECO:0000313" key="4">
    <source>
        <dbReference type="EMBL" id="CZR50752.1"/>
    </source>
</evidence>
<dbReference type="InterPro" id="IPR011095">
    <property type="entry name" value="Dala_Dala_lig_C"/>
</dbReference>
<evidence type="ECO:0000256" key="1">
    <source>
        <dbReference type="ARBA" id="ARBA00022598"/>
    </source>
</evidence>
<dbReference type="GO" id="GO:0005524">
    <property type="term" value="F:ATP binding"/>
    <property type="evidence" value="ECO:0007669"/>
    <property type="project" value="UniProtKB-UniRule"/>
</dbReference>
<dbReference type="Pfam" id="PF07478">
    <property type="entry name" value="Dala_Dala_lig_C"/>
    <property type="match status" value="1"/>
</dbReference>
<dbReference type="AlphaFoldDB" id="A0A1L7WD93"/>
<keyword evidence="2" id="KW-0067">ATP-binding</keyword>
<dbReference type="STRING" id="576137.A0A1L7WD93"/>
<dbReference type="Proteomes" id="UP000184330">
    <property type="component" value="Unassembled WGS sequence"/>
</dbReference>
<accession>A0A1L7WD93</accession>
<evidence type="ECO:0000313" key="5">
    <source>
        <dbReference type="Proteomes" id="UP000184330"/>
    </source>
</evidence>
<name>A0A1L7WD93_9HELO</name>
<organism evidence="4 5">
    <name type="scientific">Phialocephala subalpina</name>
    <dbReference type="NCBI Taxonomy" id="576137"/>
    <lineage>
        <taxon>Eukaryota</taxon>
        <taxon>Fungi</taxon>
        <taxon>Dikarya</taxon>
        <taxon>Ascomycota</taxon>
        <taxon>Pezizomycotina</taxon>
        <taxon>Leotiomycetes</taxon>
        <taxon>Helotiales</taxon>
        <taxon>Mollisiaceae</taxon>
        <taxon>Phialocephala</taxon>
        <taxon>Phialocephala fortinii species complex</taxon>
    </lineage>
</organism>
<evidence type="ECO:0000256" key="2">
    <source>
        <dbReference type="PROSITE-ProRule" id="PRU00409"/>
    </source>
</evidence>
<keyword evidence="1" id="KW-0436">Ligase</keyword>
<reference evidence="4 5" key="1">
    <citation type="submission" date="2016-03" db="EMBL/GenBank/DDBJ databases">
        <authorList>
            <person name="Ploux O."/>
        </authorList>
    </citation>
    <scope>NUCLEOTIDE SEQUENCE [LARGE SCALE GENOMIC DNA]</scope>
    <source>
        <strain evidence="4 5">UAMH 11012</strain>
    </source>
</reference>
<dbReference type="PROSITE" id="PS50975">
    <property type="entry name" value="ATP_GRASP"/>
    <property type="match status" value="1"/>
</dbReference>
<dbReference type="SUPFAM" id="SSF56059">
    <property type="entry name" value="Glutathione synthetase ATP-binding domain-like"/>
    <property type="match status" value="1"/>
</dbReference>
<keyword evidence="5" id="KW-1185">Reference proteome</keyword>
<sequence>MSSTAPEPIRIAVLHQAIEPPIINGVHKPMKPGGYQDSGADIAYSLQSLSDVKILTPSPLPNPHSSTGWTFPDTPSGILSAVQAGATHLWANTILFSSHPLQTLQDLDKQQDEIRVIGQPPNLVQLYDNKEYVNSLLRSHHFTLPKSWTLTSSPTLDLSSTIKKLGLTYPIVGKPIRGRGSSGVKLCHNPSELLSHIQSLFLTSPTIMLEQHLSGEECTVTVMPPSHQDYWALPVVRRFNHEDGIAPYNGVVAVTTNSRVVTKEEREKDRYLSGEECTVTVMPPSHQDYWALPVVRRFNHEDGIAPYNGVVAVTTNSRVVTKEEREKDRYYGRL</sequence>
<gene>
    <name evidence="4" type="ORF">PAC_00626</name>
</gene>
<dbReference type="InterPro" id="IPR011761">
    <property type="entry name" value="ATP-grasp"/>
</dbReference>
<keyword evidence="2" id="KW-0547">Nucleotide-binding</keyword>
<evidence type="ECO:0000259" key="3">
    <source>
        <dbReference type="PROSITE" id="PS50975"/>
    </source>
</evidence>
<feature type="domain" description="ATP-grasp" evidence="3">
    <location>
        <begin position="134"/>
        <end position="321"/>
    </location>
</feature>
<dbReference type="GO" id="GO:0008716">
    <property type="term" value="F:D-alanine-D-alanine ligase activity"/>
    <property type="evidence" value="ECO:0007669"/>
    <property type="project" value="InterPro"/>
</dbReference>
<dbReference type="Gene3D" id="3.30.470.20">
    <property type="entry name" value="ATP-grasp fold, B domain"/>
    <property type="match status" value="1"/>
</dbReference>
<proteinExistence type="predicted"/>
<dbReference type="OrthoDB" id="422362at2759"/>
<protein>
    <recommendedName>
        <fullName evidence="3">ATP-grasp domain-containing protein</fullName>
    </recommendedName>
</protein>
<dbReference type="GO" id="GO:0046872">
    <property type="term" value="F:metal ion binding"/>
    <property type="evidence" value="ECO:0007669"/>
    <property type="project" value="InterPro"/>
</dbReference>
<dbReference type="EMBL" id="FJOG01000001">
    <property type="protein sequence ID" value="CZR50752.1"/>
    <property type="molecule type" value="Genomic_DNA"/>
</dbReference>